<comment type="caution">
    <text evidence="3">The sequence shown here is derived from an EMBL/GenBank/DDBJ whole genome shotgun (WGS) entry which is preliminary data.</text>
</comment>
<organism evidence="3 4">
    <name type="scientific">Candidatus Uhrbacteria bacterium RIFCSPLOWO2_01_FULL_47_25</name>
    <dbReference type="NCBI Taxonomy" id="1802402"/>
    <lineage>
        <taxon>Bacteria</taxon>
        <taxon>Candidatus Uhriibacteriota</taxon>
    </lineage>
</organism>
<accession>A0A1F7UY51</accession>
<dbReference type="PANTHER" id="PTHR47505">
    <property type="entry name" value="DNA UTILIZATION PROTEIN YHGH"/>
    <property type="match status" value="1"/>
</dbReference>
<dbReference type="Pfam" id="PF00156">
    <property type="entry name" value="Pribosyltran"/>
    <property type="match status" value="1"/>
</dbReference>
<proteinExistence type="inferred from homology"/>
<dbReference type="SUPFAM" id="SSF53271">
    <property type="entry name" value="PRTase-like"/>
    <property type="match status" value="1"/>
</dbReference>
<dbReference type="InterPro" id="IPR029057">
    <property type="entry name" value="PRTase-like"/>
</dbReference>
<dbReference type="AlphaFoldDB" id="A0A1F7UY51"/>
<feature type="domain" description="Phosphoribosyltransferase" evidence="2">
    <location>
        <begin position="107"/>
        <end position="201"/>
    </location>
</feature>
<dbReference type="CDD" id="cd06223">
    <property type="entry name" value="PRTases_typeI"/>
    <property type="match status" value="1"/>
</dbReference>
<evidence type="ECO:0000313" key="3">
    <source>
        <dbReference type="EMBL" id="OGL83212.1"/>
    </source>
</evidence>
<evidence type="ECO:0000256" key="1">
    <source>
        <dbReference type="ARBA" id="ARBA00008007"/>
    </source>
</evidence>
<comment type="similarity">
    <text evidence="1">Belongs to the ComF/GntX family.</text>
</comment>
<dbReference type="InterPro" id="IPR051910">
    <property type="entry name" value="ComF/GntX_DNA_util-trans"/>
</dbReference>
<evidence type="ECO:0000313" key="4">
    <source>
        <dbReference type="Proteomes" id="UP000176846"/>
    </source>
</evidence>
<protein>
    <recommendedName>
        <fullName evidence="2">Phosphoribosyltransferase domain-containing protein</fullName>
    </recommendedName>
</protein>
<sequence length="214" mass="23887">MIVRGIYGNWIWRGLIRAWKYKGAEELSAKCARYFEECLNLLPLDKAITIIPIPLARLRERERGFNQAAVLAESISERLSLPMVLALKRVRETAPQSKLTPDKRLENVRDCFKFTPLENTHRSASWRSAAGCNSPIRVPLETQSLTGRARSLMPRASSLTGFIGTAEIKDKTCLIIDDIVTTGATMDAAAKELKRVGALKVWGLALVRSEANSY</sequence>
<dbReference type="Proteomes" id="UP000176846">
    <property type="component" value="Unassembled WGS sequence"/>
</dbReference>
<gene>
    <name evidence="3" type="ORF">A2936_04735</name>
</gene>
<dbReference type="Gene3D" id="3.40.50.2020">
    <property type="match status" value="1"/>
</dbReference>
<name>A0A1F7UY51_9BACT</name>
<evidence type="ECO:0000259" key="2">
    <source>
        <dbReference type="Pfam" id="PF00156"/>
    </source>
</evidence>
<dbReference type="EMBL" id="MGEK01000001">
    <property type="protein sequence ID" value="OGL83212.1"/>
    <property type="molecule type" value="Genomic_DNA"/>
</dbReference>
<dbReference type="PANTHER" id="PTHR47505:SF1">
    <property type="entry name" value="DNA UTILIZATION PROTEIN YHGH"/>
    <property type="match status" value="1"/>
</dbReference>
<dbReference type="InterPro" id="IPR000836">
    <property type="entry name" value="PRTase_dom"/>
</dbReference>
<reference evidence="3 4" key="1">
    <citation type="journal article" date="2016" name="Nat. Commun.">
        <title>Thousands of microbial genomes shed light on interconnected biogeochemical processes in an aquifer system.</title>
        <authorList>
            <person name="Anantharaman K."/>
            <person name="Brown C.T."/>
            <person name="Hug L.A."/>
            <person name="Sharon I."/>
            <person name="Castelle C.J."/>
            <person name="Probst A.J."/>
            <person name="Thomas B.C."/>
            <person name="Singh A."/>
            <person name="Wilkins M.J."/>
            <person name="Karaoz U."/>
            <person name="Brodie E.L."/>
            <person name="Williams K.H."/>
            <person name="Hubbard S.S."/>
            <person name="Banfield J.F."/>
        </authorList>
    </citation>
    <scope>NUCLEOTIDE SEQUENCE [LARGE SCALE GENOMIC DNA]</scope>
</reference>